<gene>
    <name evidence="10" type="ORF">SPAPADRAFT_60528</name>
</gene>
<dbReference type="RefSeq" id="XP_007374713.1">
    <property type="nucleotide sequence ID" value="XM_007374651.1"/>
</dbReference>
<accession>G3ALF5</accession>
<dbReference type="Pfam" id="PF07798">
    <property type="entry name" value="CCDC90-like"/>
    <property type="match status" value="1"/>
</dbReference>
<sequence length="319" mass="36917">MIRQTPFLRLRAKLNQPISPYIAYATHTQLPIIRSKYILRCFYTFNPILQQQQSSQQTPINISQNTEPIIKADNPIYKENKPTEPTEAPATTPEDDTLCSIFEGMEPYMDTYSVYTKLTAAGFTPTQADKVISLLICQLNSKLSKLPSKYSQNYELENEQYLFESAQQELRVDITRSREQHIHELIELINVLERDFSTITDELNSDFIQMRNDAQVAINDQKSENTLNSKGMFLRIQETNHKITTELNSAMRSEIESLRWYLSRWGIITIMISIFASCTTFYISRSNSAKAEARSDFAPLMIYEPSEYEDEEDSDDYNA</sequence>
<keyword evidence="4 9" id="KW-1133">Transmembrane helix</keyword>
<dbReference type="Gene3D" id="1.20.5.340">
    <property type="match status" value="1"/>
</dbReference>
<evidence type="ECO:0000256" key="9">
    <source>
        <dbReference type="SAM" id="Phobius"/>
    </source>
</evidence>
<evidence type="ECO:0000256" key="5">
    <source>
        <dbReference type="ARBA" id="ARBA00023054"/>
    </source>
</evidence>
<keyword evidence="6" id="KW-0496">Mitochondrion</keyword>
<dbReference type="AlphaFoldDB" id="G3ALF5"/>
<evidence type="ECO:0000256" key="2">
    <source>
        <dbReference type="ARBA" id="ARBA00004370"/>
    </source>
</evidence>
<dbReference type="KEGG" id="spaa:SPAPADRAFT_60528"/>
<dbReference type="HOGENOM" id="CLU_056763_0_0_1"/>
<evidence type="ECO:0000313" key="11">
    <source>
        <dbReference type="Proteomes" id="UP000000709"/>
    </source>
</evidence>
<keyword evidence="5" id="KW-0175">Coiled coil</keyword>
<dbReference type="eggNOG" id="ENOG502S831">
    <property type="taxonomic scope" value="Eukaryota"/>
</dbReference>
<evidence type="ECO:0000256" key="1">
    <source>
        <dbReference type="ARBA" id="ARBA00004173"/>
    </source>
</evidence>
<dbReference type="OMA" id="RSEKINM"/>
<keyword evidence="7 9" id="KW-0472">Membrane</keyword>
<evidence type="ECO:0000256" key="7">
    <source>
        <dbReference type="ARBA" id="ARBA00023136"/>
    </source>
</evidence>
<dbReference type="EMBL" id="GL996501">
    <property type="protein sequence ID" value="EGW33198.1"/>
    <property type="molecule type" value="Genomic_DNA"/>
</dbReference>
<evidence type="ECO:0000256" key="3">
    <source>
        <dbReference type="ARBA" id="ARBA00022692"/>
    </source>
</evidence>
<feature type="region of interest" description="Disordered" evidence="8">
    <location>
        <begin position="75"/>
        <end position="95"/>
    </location>
</feature>
<dbReference type="Proteomes" id="UP000000709">
    <property type="component" value="Unassembled WGS sequence"/>
</dbReference>
<protein>
    <recommendedName>
        <fullName evidence="12">DUF1640 domain-containing protein</fullName>
    </recommendedName>
</protein>
<dbReference type="GeneID" id="18873450"/>
<organism evidence="11">
    <name type="scientific">Spathaspora passalidarum (strain NRRL Y-27907 / 11-Y1)</name>
    <dbReference type="NCBI Taxonomy" id="619300"/>
    <lineage>
        <taxon>Eukaryota</taxon>
        <taxon>Fungi</taxon>
        <taxon>Dikarya</taxon>
        <taxon>Ascomycota</taxon>
        <taxon>Saccharomycotina</taxon>
        <taxon>Pichiomycetes</taxon>
        <taxon>Debaryomycetaceae</taxon>
        <taxon>Spathaspora</taxon>
    </lineage>
</organism>
<dbReference type="OrthoDB" id="5424147at2759"/>
<evidence type="ECO:0000256" key="8">
    <source>
        <dbReference type="SAM" id="MobiDB-lite"/>
    </source>
</evidence>
<evidence type="ECO:0000313" key="10">
    <source>
        <dbReference type="EMBL" id="EGW33198.1"/>
    </source>
</evidence>
<dbReference type="PANTHER" id="PTHR14360:SF12">
    <property type="entry name" value="MOZ PROTEIN REPRESENTS A CHROMATIN-ASSOCIATED ACETYLTRANSFERASE"/>
    <property type="match status" value="1"/>
</dbReference>
<feature type="transmembrane region" description="Helical" evidence="9">
    <location>
        <begin position="261"/>
        <end position="283"/>
    </location>
</feature>
<dbReference type="GO" id="GO:0005739">
    <property type="term" value="C:mitochondrion"/>
    <property type="evidence" value="ECO:0007669"/>
    <property type="project" value="UniProtKB-SubCell"/>
</dbReference>
<dbReference type="PANTHER" id="PTHR14360">
    <property type="entry name" value="PROTEIN FMP32, MITOCHONDRIAL"/>
    <property type="match status" value="1"/>
</dbReference>
<evidence type="ECO:0000256" key="4">
    <source>
        <dbReference type="ARBA" id="ARBA00022989"/>
    </source>
</evidence>
<keyword evidence="11" id="KW-1185">Reference proteome</keyword>
<dbReference type="STRING" id="619300.G3ALF5"/>
<evidence type="ECO:0000256" key="6">
    <source>
        <dbReference type="ARBA" id="ARBA00023128"/>
    </source>
</evidence>
<reference evidence="10 11" key="1">
    <citation type="journal article" date="2011" name="Proc. Natl. Acad. Sci. U.S.A.">
        <title>Comparative genomics of xylose-fermenting fungi for enhanced biofuel production.</title>
        <authorList>
            <person name="Wohlbach D.J."/>
            <person name="Kuo A."/>
            <person name="Sato T.K."/>
            <person name="Potts K.M."/>
            <person name="Salamov A.A."/>
            <person name="LaButti K.M."/>
            <person name="Sun H."/>
            <person name="Clum A."/>
            <person name="Pangilinan J.L."/>
            <person name="Lindquist E.A."/>
            <person name="Lucas S."/>
            <person name="Lapidus A."/>
            <person name="Jin M."/>
            <person name="Gunawan C."/>
            <person name="Balan V."/>
            <person name="Dale B.E."/>
            <person name="Jeffries T.W."/>
            <person name="Zinkel R."/>
            <person name="Barry K.W."/>
            <person name="Grigoriev I.V."/>
            <person name="Gasch A.P."/>
        </authorList>
    </citation>
    <scope>NUCLEOTIDE SEQUENCE [LARGE SCALE GENOMIC DNA]</scope>
    <source>
        <strain evidence="11">NRRL Y-27907 / 11-Y1</strain>
    </source>
</reference>
<keyword evidence="3 9" id="KW-0812">Transmembrane</keyword>
<dbReference type="GO" id="GO:0016020">
    <property type="term" value="C:membrane"/>
    <property type="evidence" value="ECO:0007669"/>
    <property type="project" value="UniProtKB-SubCell"/>
</dbReference>
<dbReference type="InParanoid" id="G3ALF5"/>
<name>G3ALF5_SPAPN</name>
<evidence type="ECO:0008006" key="12">
    <source>
        <dbReference type="Google" id="ProtNLM"/>
    </source>
</evidence>
<comment type="subcellular location">
    <subcellularLocation>
        <location evidence="2">Membrane</location>
    </subcellularLocation>
    <subcellularLocation>
        <location evidence="1">Mitochondrion</location>
    </subcellularLocation>
</comment>
<proteinExistence type="predicted"/>
<dbReference type="FunCoup" id="G3ALF5">
    <property type="interactions" value="1"/>
</dbReference>
<dbReference type="InterPro" id="IPR024461">
    <property type="entry name" value="CCDC90-like"/>
</dbReference>